<evidence type="ECO:0000313" key="4">
    <source>
        <dbReference type="Proteomes" id="UP000324507"/>
    </source>
</evidence>
<dbReference type="SUPFAM" id="SSF46894">
    <property type="entry name" value="C-terminal effector domain of the bipartite response regulators"/>
    <property type="match status" value="1"/>
</dbReference>
<protein>
    <submittedName>
        <fullName evidence="3">Helix-turn-helix transcriptional regulator</fullName>
    </submittedName>
</protein>
<gene>
    <name evidence="3" type="ORF">FOB51_16580</name>
</gene>
<dbReference type="RefSeq" id="WP_150351238.1">
    <property type="nucleotide sequence ID" value="NZ_CP038095.1"/>
</dbReference>
<dbReference type="AlphaFoldDB" id="A0A5P2QTS5"/>
<accession>A0A5P2QTS5</accession>
<name>A0A5P2QTS5_9RHOB</name>
<dbReference type="GO" id="GO:0006355">
    <property type="term" value="P:regulation of DNA-templated transcription"/>
    <property type="evidence" value="ECO:0007669"/>
    <property type="project" value="InterPro"/>
</dbReference>
<feature type="compositionally biased region" description="Low complexity" evidence="1">
    <location>
        <begin position="374"/>
        <end position="383"/>
    </location>
</feature>
<dbReference type="InterPro" id="IPR016032">
    <property type="entry name" value="Sig_transdc_resp-reg_C-effctor"/>
</dbReference>
<dbReference type="Gene3D" id="1.10.10.10">
    <property type="entry name" value="Winged helix-like DNA-binding domain superfamily/Winged helix DNA-binding domain"/>
    <property type="match status" value="1"/>
</dbReference>
<dbReference type="GO" id="GO:0003677">
    <property type="term" value="F:DNA binding"/>
    <property type="evidence" value="ECO:0007669"/>
    <property type="project" value="InterPro"/>
</dbReference>
<dbReference type="InterPro" id="IPR000792">
    <property type="entry name" value="Tscrpt_reg_LuxR_C"/>
</dbReference>
<evidence type="ECO:0000259" key="2">
    <source>
        <dbReference type="SMART" id="SM00421"/>
    </source>
</evidence>
<proteinExistence type="predicted"/>
<dbReference type="InterPro" id="IPR036388">
    <property type="entry name" value="WH-like_DNA-bd_sf"/>
</dbReference>
<evidence type="ECO:0000256" key="1">
    <source>
        <dbReference type="SAM" id="MobiDB-lite"/>
    </source>
</evidence>
<sequence>MTTPVPAELVRGLYAGIRTNPPFKTILMQLAHAVASDACAIVIERRLRDRPGAVFSGHAPDSRRIAYSSVFGEDPFADLTLNRAVTMREHLGAERFACSSFMAQFMLDQGLQNVLGIDVCEPGGHRIRLRASRRLGDPDFGPDEKSLFEALAPHLAEAAGLFLHLDSVEAEQNLYATALNRLAFGAVVVDRQGTVLRITEKAQQILRQHDMLIAVDGGWRLAMAGRQRGGLAEAIRRHATPDHAGDPAWPILVQTETGEMLNLIVRNAEINARLDHPLEGAALITISDAGSTDAPSPRTLAMLYGLTPCESRLAALLGQGLDLDTASERLGIAKNTAKAHLRMIFAKTRVTRQSSLVRLVLRSVDELLPRPADHAAPPATTPAQWRDSWPHHHHA</sequence>
<dbReference type="Proteomes" id="UP000324507">
    <property type="component" value="Chromosome"/>
</dbReference>
<reference evidence="3 4" key="1">
    <citation type="submission" date="2019-09" db="EMBL/GenBank/DDBJ databases">
        <title>FDA dAtabase for Regulatory Grade micrObial Sequences (FDA-ARGOS): Supporting development and validation of Infectious Disease Dx tests.</title>
        <authorList>
            <person name="Sciortino C."/>
            <person name="Tallon L."/>
            <person name="Sadzewicz L."/>
            <person name="Vavikolanu K."/>
            <person name="Mehta A."/>
            <person name="Aluvathingal J."/>
            <person name="Nadendla S."/>
            <person name="Nandy P."/>
            <person name="Geyer C."/>
            <person name="Yan Y."/>
            <person name="Sichtig H."/>
        </authorList>
    </citation>
    <scope>NUCLEOTIDE SEQUENCE [LARGE SCALE GENOMIC DNA]</scope>
    <source>
        <strain evidence="3 4">FDAARGOS_643</strain>
    </source>
</reference>
<feature type="region of interest" description="Disordered" evidence="1">
    <location>
        <begin position="370"/>
        <end position="395"/>
    </location>
</feature>
<dbReference type="EMBL" id="CP044081">
    <property type="protein sequence ID" value="QEU09487.1"/>
    <property type="molecule type" value="Genomic_DNA"/>
</dbReference>
<dbReference type="SMART" id="SM00421">
    <property type="entry name" value="HTH_LUXR"/>
    <property type="match status" value="1"/>
</dbReference>
<evidence type="ECO:0000313" key="3">
    <source>
        <dbReference type="EMBL" id="QEU09487.1"/>
    </source>
</evidence>
<organism evidence="3 4">
    <name type="scientific">Paracoccus yeei</name>
    <dbReference type="NCBI Taxonomy" id="147645"/>
    <lineage>
        <taxon>Bacteria</taxon>
        <taxon>Pseudomonadati</taxon>
        <taxon>Pseudomonadota</taxon>
        <taxon>Alphaproteobacteria</taxon>
        <taxon>Rhodobacterales</taxon>
        <taxon>Paracoccaceae</taxon>
        <taxon>Paracoccus</taxon>
    </lineage>
</organism>
<feature type="domain" description="HTH luxR-type" evidence="2">
    <location>
        <begin position="303"/>
        <end position="360"/>
    </location>
</feature>